<gene>
    <name evidence="1" type="ORF">DICVIV_02244</name>
</gene>
<reference evidence="2" key="2">
    <citation type="journal article" date="2016" name="Sci. Rep.">
        <title>Dictyocaulus viviparus genome, variome and transcriptome elucidate lungworm biology and support future intervention.</title>
        <authorList>
            <person name="McNulty S.N."/>
            <person name="Strube C."/>
            <person name="Rosa B.A."/>
            <person name="Martin J.C."/>
            <person name="Tyagi R."/>
            <person name="Choi Y.J."/>
            <person name="Wang Q."/>
            <person name="Hallsworth Pepin K."/>
            <person name="Zhang X."/>
            <person name="Ozersky P."/>
            <person name="Wilson R.K."/>
            <person name="Sternberg P.W."/>
            <person name="Gasser R.B."/>
            <person name="Mitreva M."/>
        </authorList>
    </citation>
    <scope>NUCLEOTIDE SEQUENCE [LARGE SCALE GENOMIC DNA]</scope>
    <source>
        <strain evidence="2">HannoverDv2000</strain>
    </source>
</reference>
<dbReference type="Proteomes" id="UP000053766">
    <property type="component" value="Unassembled WGS sequence"/>
</dbReference>
<keyword evidence="2" id="KW-1185">Reference proteome</keyword>
<sequence>MVYEENQIADCGCARPCCYYQNPSCCVERKPCCPPQPPPLPCCPTIPLPTVNCLATVPPCLRACPTCPCRKRIFLGKRTKRQDALHCQPGISTAKPSRTALASTKAAQKPKRVSVTEVYDVDDIEAPPRAGRLYERDRAHRVKRSGVGIKL</sequence>
<dbReference type="STRING" id="29172.A0A0D8YAI9"/>
<dbReference type="EMBL" id="KN716180">
    <property type="protein sequence ID" value="KJH51611.1"/>
    <property type="molecule type" value="Genomic_DNA"/>
</dbReference>
<organism evidence="1 2">
    <name type="scientific">Dictyocaulus viviparus</name>
    <name type="common">Bovine lungworm</name>
    <dbReference type="NCBI Taxonomy" id="29172"/>
    <lineage>
        <taxon>Eukaryota</taxon>
        <taxon>Metazoa</taxon>
        <taxon>Ecdysozoa</taxon>
        <taxon>Nematoda</taxon>
        <taxon>Chromadorea</taxon>
        <taxon>Rhabditida</taxon>
        <taxon>Rhabditina</taxon>
        <taxon>Rhabditomorpha</taxon>
        <taxon>Strongyloidea</taxon>
        <taxon>Metastrongylidae</taxon>
        <taxon>Dictyocaulus</taxon>
    </lineage>
</organism>
<evidence type="ECO:0000313" key="2">
    <source>
        <dbReference type="Proteomes" id="UP000053766"/>
    </source>
</evidence>
<accession>A0A0D8YAI9</accession>
<protein>
    <submittedName>
        <fullName evidence="1">Uncharacterized protein</fullName>
    </submittedName>
</protein>
<dbReference type="OrthoDB" id="5850423at2759"/>
<proteinExistence type="predicted"/>
<evidence type="ECO:0000313" key="1">
    <source>
        <dbReference type="EMBL" id="KJH51611.1"/>
    </source>
</evidence>
<dbReference type="AlphaFoldDB" id="A0A0D8YAI9"/>
<name>A0A0D8YAI9_DICVI</name>
<reference evidence="1 2" key="1">
    <citation type="submission" date="2013-11" db="EMBL/GenBank/DDBJ databases">
        <title>Draft genome of the bovine lungworm Dictyocaulus viviparus.</title>
        <authorList>
            <person name="Mitreva M."/>
        </authorList>
    </citation>
    <scope>NUCLEOTIDE SEQUENCE [LARGE SCALE GENOMIC DNA]</scope>
    <source>
        <strain evidence="1 2">HannoverDv2000</strain>
    </source>
</reference>